<keyword evidence="4" id="KW-0012">Acyltransferase</keyword>
<dbReference type="InterPro" id="IPR051283">
    <property type="entry name" value="Sec_Metabolite_Acyltrans"/>
</dbReference>
<name>A0A0D1YLA9_9PEZI</name>
<keyword evidence="3" id="KW-0808">Transferase</keyword>
<dbReference type="RefSeq" id="XP_016211466.1">
    <property type="nucleotide sequence ID" value="XM_016360789.1"/>
</dbReference>
<dbReference type="VEuPathDB" id="FungiDB:PV09_07069"/>
<dbReference type="InterPro" id="IPR023213">
    <property type="entry name" value="CAT-like_dom_sf"/>
</dbReference>
<dbReference type="Proteomes" id="UP000053259">
    <property type="component" value="Unassembled WGS sequence"/>
</dbReference>
<dbReference type="STRING" id="253628.A0A0D1YLA9"/>
<keyword evidence="6" id="KW-1185">Reference proteome</keyword>
<dbReference type="OrthoDB" id="21502at2759"/>
<dbReference type="GeneID" id="27315042"/>
<evidence type="ECO:0000313" key="6">
    <source>
        <dbReference type="Proteomes" id="UP000053259"/>
    </source>
</evidence>
<dbReference type="AlphaFoldDB" id="A0A0D1YLA9"/>
<comment type="similarity">
    <text evidence="2">Belongs to the plant acyltransferase family.</text>
</comment>
<evidence type="ECO:0000256" key="1">
    <source>
        <dbReference type="ARBA" id="ARBA00005179"/>
    </source>
</evidence>
<sequence>MGSYVSKPSSPPRIASDTVIPLHYFDDNSMLRSFVPEVTLRFDDVLDVDKIRNALDRLLSRKGWRKLGARVRFNSKGKLEYHIPETYTPDRPGYILTEDKYNVRIEEHPVGAQLPHPVGKDKTRPLFFGDPFSFASITRHPDTPKTMEKWLHCDVPQLFFHVTSFENATLFTTTWPHTLADAMGFSMILNSISLILQGKDHYVPEYLGAEEDLLQTLGTTANPKDFVLHDYLLSGFAGLRFGLYLALDMFINRRNTLRAICVPHTYFQRIYEETLGELNLTIDPKSTCRVQLPDEKFVSESDVLFAWWSRMLLSALKPRRRDAPVGLMNVFDYRAEFPHLLPKQGVYVGNATFGGFTLLTCQQILTSTLGFVAQRLRNSLNEQRTRPQIEAVAAAHREALDKTGFTAMFGQPDQYLFALSNWHRAKLFQVDFSAALVDPAKKEQNRLAGKPSYVHPVGYNNGFAIRNFGAVSGRDHEGNWWLSWFTGDDTWDIIEKEMAKLLD</sequence>
<evidence type="ECO:0000256" key="4">
    <source>
        <dbReference type="ARBA" id="ARBA00023315"/>
    </source>
</evidence>
<dbReference type="InParanoid" id="A0A0D1YLA9"/>
<protein>
    <submittedName>
        <fullName evidence="5">Uncharacterized protein</fullName>
    </submittedName>
</protein>
<proteinExistence type="inferred from homology"/>
<evidence type="ECO:0000256" key="2">
    <source>
        <dbReference type="ARBA" id="ARBA00009861"/>
    </source>
</evidence>
<evidence type="ECO:0000256" key="3">
    <source>
        <dbReference type="ARBA" id="ARBA00022679"/>
    </source>
</evidence>
<accession>A0A0D1YLA9</accession>
<gene>
    <name evidence="5" type="ORF">PV09_07069</name>
</gene>
<organism evidence="5 6">
    <name type="scientific">Verruconis gallopava</name>
    <dbReference type="NCBI Taxonomy" id="253628"/>
    <lineage>
        <taxon>Eukaryota</taxon>
        <taxon>Fungi</taxon>
        <taxon>Dikarya</taxon>
        <taxon>Ascomycota</taxon>
        <taxon>Pezizomycotina</taxon>
        <taxon>Dothideomycetes</taxon>
        <taxon>Pleosporomycetidae</taxon>
        <taxon>Venturiales</taxon>
        <taxon>Sympoventuriaceae</taxon>
        <taxon>Verruconis</taxon>
    </lineage>
</organism>
<dbReference type="Pfam" id="PF02458">
    <property type="entry name" value="Transferase"/>
    <property type="match status" value="1"/>
</dbReference>
<evidence type="ECO:0000313" key="5">
    <source>
        <dbReference type="EMBL" id="KIW01597.1"/>
    </source>
</evidence>
<dbReference type="PANTHER" id="PTHR31896">
    <property type="entry name" value="FAMILY REGULATORY PROTEIN, PUTATIVE (AFU_ORTHOLOGUE AFUA_3G14730)-RELATED"/>
    <property type="match status" value="1"/>
</dbReference>
<dbReference type="EMBL" id="KN847554">
    <property type="protein sequence ID" value="KIW01597.1"/>
    <property type="molecule type" value="Genomic_DNA"/>
</dbReference>
<dbReference type="HOGENOM" id="CLU_029797_2_1_1"/>
<comment type="pathway">
    <text evidence="1">Secondary metabolite biosynthesis.</text>
</comment>
<dbReference type="GO" id="GO:0016746">
    <property type="term" value="F:acyltransferase activity"/>
    <property type="evidence" value="ECO:0007669"/>
    <property type="project" value="UniProtKB-KW"/>
</dbReference>
<dbReference type="Gene3D" id="3.30.559.10">
    <property type="entry name" value="Chloramphenicol acetyltransferase-like domain"/>
    <property type="match status" value="2"/>
</dbReference>
<reference evidence="5 6" key="1">
    <citation type="submission" date="2015-01" db="EMBL/GenBank/DDBJ databases">
        <title>The Genome Sequence of Ochroconis gallopava CBS43764.</title>
        <authorList>
            <consortium name="The Broad Institute Genomics Platform"/>
            <person name="Cuomo C."/>
            <person name="de Hoog S."/>
            <person name="Gorbushina A."/>
            <person name="Stielow B."/>
            <person name="Teixiera M."/>
            <person name="Abouelleil A."/>
            <person name="Chapman S.B."/>
            <person name="Priest M."/>
            <person name="Young S.K."/>
            <person name="Wortman J."/>
            <person name="Nusbaum C."/>
            <person name="Birren B."/>
        </authorList>
    </citation>
    <scope>NUCLEOTIDE SEQUENCE [LARGE SCALE GENOMIC DNA]</scope>
    <source>
        <strain evidence="5 6">CBS 43764</strain>
    </source>
</reference>
<dbReference type="PANTHER" id="PTHR31896:SF69">
    <property type="entry name" value="FAMILY REGULATORY PROTEIN, PUTATIVE (AFU_ORTHOLOGUE AFUA_3G14730)-RELATED"/>
    <property type="match status" value="1"/>
</dbReference>